<evidence type="ECO:0000313" key="2">
    <source>
        <dbReference type="EMBL" id="TFK79127.1"/>
    </source>
</evidence>
<feature type="region of interest" description="Disordered" evidence="1">
    <location>
        <begin position="158"/>
        <end position="184"/>
    </location>
</feature>
<feature type="region of interest" description="Disordered" evidence="1">
    <location>
        <begin position="80"/>
        <end position="112"/>
    </location>
</feature>
<feature type="compositionally biased region" description="Low complexity" evidence="1">
    <location>
        <begin position="9"/>
        <end position="21"/>
    </location>
</feature>
<evidence type="ECO:0000256" key="1">
    <source>
        <dbReference type="SAM" id="MobiDB-lite"/>
    </source>
</evidence>
<gene>
    <name evidence="2" type="ORF">K466DRAFT_34692</name>
</gene>
<dbReference type="InParanoid" id="A0A5C3NRC1"/>
<dbReference type="AlphaFoldDB" id="A0A5C3NRC1"/>
<dbReference type="EMBL" id="ML212156">
    <property type="protein sequence ID" value="TFK79127.1"/>
    <property type="molecule type" value="Genomic_DNA"/>
</dbReference>
<organism evidence="2 3">
    <name type="scientific">Polyporus arcularius HHB13444</name>
    <dbReference type="NCBI Taxonomy" id="1314778"/>
    <lineage>
        <taxon>Eukaryota</taxon>
        <taxon>Fungi</taxon>
        <taxon>Dikarya</taxon>
        <taxon>Basidiomycota</taxon>
        <taxon>Agaricomycotina</taxon>
        <taxon>Agaricomycetes</taxon>
        <taxon>Polyporales</taxon>
        <taxon>Polyporaceae</taxon>
        <taxon>Polyporus</taxon>
    </lineage>
</organism>
<dbReference type="Proteomes" id="UP000308197">
    <property type="component" value="Unassembled WGS sequence"/>
</dbReference>
<name>A0A5C3NRC1_9APHY</name>
<keyword evidence="3" id="KW-1185">Reference proteome</keyword>
<proteinExistence type="predicted"/>
<feature type="region of interest" description="Disordered" evidence="1">
    <location>
        <begin position="1"/>
        <end position="39"/>
    </location>
</feature>
<sequence length="184" mass="20671">MSRAPLPRQPSASRPEPSPSSKYTVSIRGTPPAPSEPPTYKNLRVLVLRNRSCQISFGRLLDILQEMGCTGWPWNAAPVTRKPAAGEEPGSPPQSGFCSGWTSRHTTRWSHPPSYRCPALRMQCPRWSSRPRRLQRLRKVRLPHTRFDHEAPALLGLHRLSSRPYRSTRATGSTRSTQGSQLAQ</sequence>
<feature type="compositionally biased region" description="Polar residues" evidence="1">
    <location>
        <begin position="93"/>
        <end position="104"/>
    </location>
</feature>
<reference evidence="2 3" key="1">
    <citation type="journal article" date="2019" name="Nat. Ecol. Evol.">
        <title>Megaphylogeny resolves global patterns of mushroom evolution.</title>
        <authorList>
            <person name="Varga T."/>
            <person name="Krizsan K."/>
            <person name="Foldi C."/>
            <person name="Dima B."/>
            <person name="Sanchez-Garcia M."/>
            <person name="Sanchez-Ramirez S."/>
            <person name="Szollosi G.J."/>
            <person name="Szarkandi J.G."/>
            <person name="Papp V."/>
            <person name="Albert L."/>
            <person name="Andreopoulos W."/>
            <person name="Angelini C."/>
            <person name="Antonin V."/>
            <person name="Barry K.W."/>
            <person name="Bougher N.L."/>
            <person name="Buchanan P."/>
            <person name="Buyck B."/>
            <person name="Bense V."/>
            <person name="Catcheside P."/>
            <person name="Chovatia M."/>
            <person name="Cooper J."/>
            <person name="Damon W."/>
            <person name="Desjardin D."/>
            <person name="Finy P."/>
            <person name="Geml J."/>
            <person name="Haridas S."/>
            <person name="Hughes K."/>
            <person name="Justo A."/>
            <person name="Karasinski D."/>
            <person name="Kautmanova I."/>
            <person name="Kiss B."/>
            <person name="Kocsube S."/>
            <person name="Kotiranta H."/>
            <person name="LaButti K.M."/>
            <person name="Lechner B.E."/>
            <person name="Liimatainen K."/>
            <person name="Lipzen A."/>
            <person name="Lukacs Z."/>
            <person name="Mihaltcheva S."/>
            <person name="Morgado L.N."/>
            <person name="Niskanen T."/>
            <person name="Noordeloos M.E."/>
            <person name="Ohm R.A."/>
            <person name="Ortiz-Santana B."/>
            <person name="Ovrebo C."/>
            <person name="Racz N."/>
            <person name="Riley R."/>
            <person name="Savchenko A."/>
            <person name="Shiryaev A."/>
            <person name="Soop K."/>
            <person name="Spirin V."/>
            <person name="Szebenyi C."/>
            <person name="Tomsovsky M."/>
            <person name="Tulloss R.E."/>
            <person name="Uehling J."/>
            <person name="Grigoriev I.V."/>
            <person name="Vagvolgyi C."/>
            <person name="Papp T."/>
            <person name="Martin F.M."/>
            <person name="Miettinen O."/>
            <person name="Hibbett D.S."/>
            <person name="Nagy L.G."/>
        </authorList>
    </citation>
    <scope>NUCLEOTIDE SEQUENCE [LARGE SCALE GENOMIC DNA]</scope>
    <source>
        <strain evidence="2 3">HHB13444</strain>
    </source>
</reference>
<protein>
    <submittedName>
        <fullName evidence="2">Uncharacterized protein</fullName>
    </submittedName>
</protein>
<evidence type="ECO:0000313" key="3">
    <source>
        <dbReference type="Proteomes" id="UP000308197"/>
    </source>
</evidence>
<feature type="compositionally biased region" description="Low complexity" evidence="1">
    <location>
        <begin position="167"/>
        <end position="184"/>
    </location>
</feature>
<accession>A0A5C3NRC1</accession>